<dbReference type="PANTHER" id="PTHR33055">
    <property type="entry name" value="TRANSPOSASE FOR INSERTION SEQUENCE ELEMENT IS1111A"/>
    <property type="match status" value="1"/>
</dbReference>
<protein>
    <submittedName>
        <fullName evidence="3">Transposase IS116/IS110/IS902 family protein</fullName>
    </submittedName>
</protein>
<feature type="domain" description="Transposase IS116/IS110/IS902 C-terminal" evidence="2">
    <location>
        <begin position="137"/>
        <end position="211"/>
    </location>
</feature>
<dbReference type="InterPro" id="IPR003346">
    <property type="entry name" value="Transposase_20"/>
</dbReference>
<evidence type="ECO:0000313" key="3">
    <source>
        <dbReference type="EMBL" id="EQD79415.1"/>
    </source>
</evidence>
<dbReference type="InterPro" id="IPR047650">
    <property type="entry name" value="Transpos_IS110"/>
</dbReference>
<gene>
    <name evidence="3" type="ORF">B1B_00217</name>
</gene>
<dbReference type="Pfam" id="PF02371">
    <property type="entry name" value="Transposase_20"/>
    <property type="match status" value="1"/>
</dbReference>
<sequence>VRRLRGKSDPIDAEAAARAVLAGEAHDTPKADTEEVGMIRVLRVARRSALKARTQATNQMRGILVCAPAPLREELRTLSLAKLILRAAAFRPGPVTTPTAANKLALRSLAIRCQALSDEIAALDIELQRLTVVAAPALCQLKGVGPDVAGALLVAAGDNPDRLRSEAAFASLCGASPVPASSGKTIRHRLNRGGDRIANNALWWIVMSRLACD</sequence>
<feature type="coiled-coil region" evidence="1">
    <location>
        <begin position="106"/>
        <end position="133"/>
    </location>
</feature>
<feature type="non-terminal residue" evidence="3">
    <location>
        <position position="213"/>
    </location>
</feature>
<dbReference type="PANTHER" id="PTHR33055:SF16">
    <property type="entry name" value="TRANSPOSASE FOR INSERTION SEQUENCE ELEMENT IS1547"/>
    <property type="match status" value="1"/>
</dbReference>
<dbReference type="AlphaFoldDB" id="T1DBC7"/>
<dbReference type="GO" id="GO:0004803">
    <property type="term" value="F:transposase activity"/>
    <property type="evidence" value="ECO:0007669"/>
    <property type="project" value="InterPro"/>
</dbReference>
<evidence type="ECO:0000256" key="1">
    <source>
        <dbReference type="SAM" id="Coils"/>
    </source>
</evidence>
<dbReference type="GO" id="GO:0006313">
    <property type="term" value="P:DNA transposition"/>
    <property type="evidence" value="ECO:0007669"/>
    <property type="project" value="InterPro"/>
</dbReference>
<reference evidence="3" key="2">
    <citation type="journal article" date="2014" name="ISME J.">
        <title>Microbial stratification in low pH oxic and suboxic macroscopic growths along an acid mine drainage.</title>
        <authorList>
            <person name="Mendez-Garcia C."/>
            <person name="Mesa V."/>
            <person name="Sprenger R.R."/>
            <person name="Richter M."/>
            <person name="Diez M.S."/>
            <person name="Solano J."/>
            <person name="Bargiela R."/>
            <person name="Golyshina O.V."/>
            <person name="Manteca A."/>
            <person name="Ramos J.L."/>
            <person name="Gallego J.R."/>
            <person name="Llorente I."/>
            <person name="Martins Dos Santos V.A."/>
            <person name="Jensen O.N."/>
            <person name="Pelaez A.I."/>
            <person name="Sanchez J."/>
            <person name="Ferrer M."/>
        </authorList>
    </citation>
    <scope>NUCLEOTIDE SEQUENCE</scope>
</reference>
<evidence type="ECO:0000259" key="2">
    <source>
        <dbReference type="Pfam" id="PF02371"/>
    </source>
</evidence>
<keyword evidence="1" id="KW-0175">Coiled coil</keyword>
<comment type="caution">
    <text evidence="3">The sequence shown here is derived from an EMBL/GenBank/DDBJ whole genome shotgun (WGS) entry which is preliminary data.</text>
</comment>
<dbReference type="GO" id="GO:0003677">
    <property type="term" value="F:DNA binding"/>
    <property type="evidence" value="ECO:0007669"/>
    <property type="project" value="InterPro"/>
</dbReference>
<organism evidence="3">
    <name type="scientific">mine drainage metagenome</name>
    <dbReference type="NCBI Taxonomy" id="410659"/>
    <lineage>
        <taxon>unclassified sequences</taxon>
        <taxon>metagenomes</taxon>
        <taxon>ecological metagenomes</taxon>
    </lineage>
</organism>
<dbReference type="EMBL" id="AUZY01000167">
    <property type="protein sequence ID" value="EQD79415.1"/>
    <property type="molecule type" value="Genomic_DNA"/>
</dbReference>
<proteinExistence type="predicted"/>
<reference evidence="3" key="1">
    <citation type="submission" date="2013-08" db="EMBL/GenBank/DDBJ databases">
        <authorList>
            <person name="Mendez C."/>
            <person name="Richter M."/>
            <person name="Ferrer M."/>
            <person name="Sanchez J."/>
        </authorList>
    </citation>
    <scope>NUCLEOTIDE SEQUENCE</scope>
</reference>
<feature type="non-terminal residue" evidence="3">
    <location>
        <position position="1"/>
    </location>
</feature>
<name>T1DBC7_9ZZZZ</name>
<accession>T1DBC7</accession>